<gene>
    <name evidence="1" type="ORF">GALL_306720</name>
</gene>
<name>A0A1J5QVZ0_9ZZZZ</name>
<dbReference type="EMBL" id="MLJW01000421">
    <property type="protein sequence ID" value="OIQ87466.1"/>
    <property type="molecule type" value="Genomic_DNA"/>
</dbReference>
<evidence type="ECO:0000313" key="1">
    <source>
        <dbReference type="EMBL" id="OIQ87466.1"/>
    </source>
</evidence>
<accession>A0A1J5QVZ0</accession>
<protein>
    <submittedName>
        <fullName evidence="1">Uncharacterized protein</fullName>
    </submittedName>
</protein>
<organism evidence="1">
    <name type="scientific">mine drainage metagenome</name>
    <dbReference type="NCBI Taxonomy" id="410659"/>
    <lineage>
        <taxon>unclassified sequences</taxon>
        <taxon>metagenomes</taxon>
        <taxon>ecological metagenomes</taxon>
    </lineage>
</organism>
<comment type="caution">
    <text evidence="1">The sequence shown here is derived from an EMBL/GenBank/DDBJ whole genome shotgun (WGS) entry which is preliminary data.</text>
</comment>
<proteinExistence type="predicted"/>
<sequence length="59" mass="6907">MCFEALGIVEVVEEWPLEHTEPEYLHLQPSEALPNLRVALVPPRRRHVRNLAQSVHSRR</sequence>
<dbReference type="AlphaFoldDB" id="A0A1J5QVZ0"/>
<reference evidence="1" key="1">
    <citation type="submission" date="2016-10" db="EMBL/GenBank/DDBJ databases">
        <title>Sequence of Gallionella enrichment culture.</title>
        <authorList>
            <person name="Poehlein A."/>
            <person name="Muehling M."/>
            <person name="Daniel R."/>
        </authorList>
    </citation>
    <scope>NUCLEOTIDE SEQUENCE</scope>
</reference>